<evidence type="ECO:0000313" key="2">
    <source>
        <dbReference type="EMBL" id="OVA09219.1"/>
    </source>
</evidence>
<evidence type="ECO:0000313" key="3">
    <source>
        <dbReference type="Proteomes" id="UP000195402"/>
    </source>
</evidence>
<organism evidence="2 3">
    <name type="scientific">Macleaya cordata</name>
    <name type="common">Five-seeded plume-poppy</name>
    <name type="synonym">Bocconia cordata</name>
    <dbReference type="NCBI Taxonomy" id="56857"/>
    <lineage>
        <taxon>Eukaryota</taxon>
        <taxon>Viridiplantae</taxon>
        <taxon>Streptophyta</taxon>
        <taxon>Embryophyta</taxon>
        <taxon>Tracheophyta</taxon>
        <taxon>Spermatophyta</taxon>
        <taxon>Magnoliopsida</taxon>
        <taxon>Ranunculales</taxon>
        <taxon>Papaveraceae</taxon>
        <taxon>Papaveroideae</taxon>
        <taxon>Macleaya</taxon>
    </lineage>
</organism>
<dbReference type="InterPro" id="IPR036047">
    <property type="entry name" value="F-box-like_dom_sf"/>
</dbReference>
<name>A0A200QFI3_MACCD</name>
<proteinExistence type="predicted"/>
<evidence type="ECO:0000259" key="1">
    <source>
        <dbReference type="PROSITE" id="PS50181"/>
    </source>
</evidence>
<dbReference type="Gene3D" id="1.20.1280.50">
    <property type="match status" value="1"/>
</dbReference>
<gene>
    <name evidence="2" type="ORF">BVC80_659g56</name>
</gene>
<protein>
    <submittedName>
        <fullName evidence="2">F-box domain</fullName>
    </submittedName>
</protein>
<dbReference type="PANTHER" id="PTHR31672">
    <property type="entry name" value="BNACNNG10540D PROTEIN"/>
    <property type="match status" value="1"/>
</dbReference>
<dbReference type="OrthoDB" id="610337at2759"/>
<dbReference type="InterPro" id="IPR017451">
    <property type="entry name" value="F-box-assoc_interact_dom"/>
</dbReference>
<dbReference type="NCBIfam" id="TIGR01640">
    <property type="entry name" value="F_box_assoc_1"/>
    <property type="match status" value="1"/>
</dbReference>
<dbReference type="STRING" id="56857.A0A200QFI3"/>
<dbReference type="Pfam" id="PF12937">
    <property type="entry name" value="F-box-like"/>
    <property type="match status" value="1"/>
</dbReference>
<dbReference type="PANTHER" id="PTHR31672:SF13">
    <property type="entry name" value="F-BOX PROTEIN CPR30-LIKE"/>
    <property type="match status" value="1"/>
</dbReference>
<feature type="domain" description="F-box" evidence="1">
    <location>
        <begin position="1"/>
        <end position="49"/>
    </location>
</feature>
<dbReference type="SUPFAM" id="SSF81383">
    <property type="entry name" value="F-box domain"/>
    <property type="match status" value="1"/>
</dbReference>
<dbReference type="InterPro" id="IPR013187">
    <property type="entry name" value="F-box-assoc_dom_typ3"/>
</dbReference>
<dbReference type="PROSITE" id="PS50181">
    <property type="entry name" value="FBOX"/>
    <property type="match status" value="1"/>
</dbReference>
<dbReference type="InterPro" id="IPR001810">
    <property type="entry name" value="F-box_dom"/>
</dbReference>
<comment type="caution">
    <text evidence="2">The sequence shown here is derived from an EMBL/GenBank/DDBJ whole genome shotgun (WGS) entry which is preliminary data.</text>
</comment>
<dbReference type="Pfam" id="PF08268">
    <property type="entry name" value="FBA_3"/>
    <property type="match status" value="1"/>
</dbReference>
<accession>A0A200QFI3</accession>
<reference evidence="2 3" key="1">
    <citation type="journal article" date="2017" name="Mol. Plant">
        <title>The Genome of Medicinal Plant Macleaya cordata Provides New Insights into Benzylisoquinoline Alkaloids Metabolism.</title>
        <authorList>
            <person name="Liu X."/>
            <person name="Liu Y."/>
            <person name="Huang P."/>
            <person name="Ma Y."/>
            <person name="Qing Z."/>
            <person name="Tang Q."/>
            <person name="Cao H."/>
            <person name="Cheng P."/>
            <person name="Zheng Y."/>
            <person name="Yuan Z."/>
            <person name="Zhou Y."/>
            <person name="Liu J."/>
            <person name="Tang Z."/>
            <person name="Zhuo Y."/>
            <person name="Zhang Y."/>
            <person name="Yu L."/>
            <person name="Huang J."/>
            <person name="Yang P."/>
            <person name="Peng Q."/>
            <person name="Zhang J."/>
            <person name="Jiang W."/>
            <person name="Zhang Z."/>
            <person name="Lin K."/>
            <person name="Ro D.K."/>
            <person name="Chen X."/>
            <person name="Xiong X."/>
            <person name="Shang Y."/>
            <person name="Huang S."/>
            <person name="Zeng J."/>
        </authorList>
    </citation>
    <scope>NUCLEOTIDE SEQUENCE [LARGE SCALE GENOMIC DNA]</scope>
    <source>
        <strain evidence="3">cv. BLH2017</strain>
        <tissue evidence="2">Root</tissue>
    </source>
</reference>
<keyword evidence="3" id="KW-1185">Reference proteome</keyword>
<dbReference type="OMA" id="WRRIINH"/>
<dbReference type="SMART" id="SM00256">
    <property type="entry name" value="FBOX"/>
    <property type="match status" value="1"/>
</dbReference>
<dbReference type="Proteomes" id="UP000195402">
    <property type="component" value="Unassembled WGS sequence"/>
</dbReference>
<sequence>MESLLPTEITIEIFSRLPAESILECRRVCRSWRRIINHTNFADMHLRRQLLQLDQDHKKDQNHSGLGMDFLFLIEVNRERKLYQCYYREYDEDDPWHCYKKLLRVNLPPINCFNAIVGSCNGLICFPISPNIKNSIIHDPVYICNPITREYVNLPKFVIKNEYANVRIVCGFGYVPSTNEYKVVRIFYGTPDIGLVQVYTLGSGHGWRNKGEISYSFRHTWPLSPGMLANGALHWLLNNELKIVAFDLADEEFHLVPSPPCIVSNHRFESFELRVLRGWLCFVHQKDVFNEDLWFLKKKKKNSSSNCDIKQQEYGSLSWSFKFGIKWNDSFAIAEVRLGYMQRICVYDPKTISSQKGVDYYTSFLLQKGIPYMKSFVSLKALGEENVQKIE</sequence>
<dbReference type="InterPro" id="IPR050796">
    <property type="entry name" value="SCF_F-box_component"/>
</dbReference>
<dbReference type="EMBL" id="MVGT01002164">
    <property type="protein sequence ID" value="OVA09219.1"/>
    <property type="molecule type" value="Genomic_DNA"/>
</dbReference>
<dbReference type="AlphaFoldDB" id="A0A200QFI3"/>
<dbReference type="InParanoid" id="A0A200QFI3"/>